<dbReference type="AlphaFoldDB" id="A0A0A9B1E1"/>
<evidence type="ECO:0000313" key="1">
    <source>
        <dbReference type="EMBL" id="JAD57171.1"/>
    </source>
</evidence>
<sequence length="32" mass="3680">MASWGTNQVPNKSLENTFKMPHKQAKLCCKQM</sequence>
<name>A0A0A9B1E1_ARUDO</name>
<proteinExistence type="predicted"/>
<reference evidence="1" key="1">
    <citation type="submission" date="2014-09" db="EMBL/GenBank/DDBJ databases">
        <authorList>
            <person name="Magalhaes I.L.F."/>
            <person name="Oliveira U."/>
            <person name="Santos F.R."/>
            <person name="Vidigal T.H.D.A."/>
            <person name="Brescovit A.D."/>
            <person name="Santos A.J."/>
        </authorList>
    </citation>
    <scope>NUCLEOTIDE SEQUENCE</scope>
    <source>
        <tissue evidence="1">Shoot tissue taken approximately 20 cm above the soil surface</tissue>
    </source>
</reference>
<protein>
    <submittedName>
        <fullName evidence="1">Uncharacterized protein</fullName>
    </submittedName>
</protein>
<organism evidence="1">
    <name type="scientific">Arundo donax</name>
    <name type="common">Giant reed</name>
    <name type="synonym">Donax arundinaceus</name>
    <dbReference type="NCBI Taxonomy" id="35708"/>
    <lineage>
        <taxon>Eukaryota</taxon>
        <taxon>Viridiplantae</taxon>
        <taxon>Streptophyta</taxon>
        <taxon>Embryophyta</taxon>
        <taxon>Tracheophyta</taxon>
        <taxon>Spermatophyta</taxon>
        <taxon>Magnoliopsida</taxon>
        <taxon>Liliopsida</taxon>
        <taxon>Poales</taxon>
        <taxon>Poaceae</taxon>
        <taxon>PACMAD clade</taxon>
        <taxon>Arundinoideae</taxon>
        <taxon>Arundineae</taxon>
        <taxon>Arundo</taxon>
    </lineage>
</organism>
<accession>A0A0A9B1E1</accession>
<dbReference type="EMBL" id="GBRH01240724">
    <property type="protein sequence ID" value="JAD57171.1"/>
    <property type="molecule type" value="Transcribed_RNA"/>
</dbReference>
<reference evidence="1" key="2">
    <citation type="journal article" date="2015" name="Data Brief">
        <title>Shoot transcriptome of the giant reed, Arundo donax.</title>
        <authorList>
            <person name="Barrero R.A."/>
            <person name="Guerrero F.D."/>
            <person name="Moolhuijzen P."/>
            <person name="Goolsby J.A."/>
            <person name="Tidwell J."/>
            <person name="Bellgard S.E."/>
            <person name="Bellgard M.I."/>
        </authorList>
    </citation>
    <scope>NUCLEOTIDE SEQUENCE</scope>
    <source>
        <tissue evidence="1">Shoot tissue taken approximately 20 cm above the soil surface</tissue>
    </source>
</reference>